<sequence length="26" mass="3069">MNTCQNKIIQDGCCSYKWVDLYINTD</sequence>
<protein>
    <submittedName>
        <fullName evidence="1">Uncharacterized protein</fullName>
    </submittedName>
</protein>
<reference evidence="1" key="1">
    <citation type="submission" date="2014-11" db="EMBL/GenBank/DDBJ databases">
        <authorList>
            <person name="Amaro Gonzalez C."/>
        </authorList>
    </citation>
    <scope>NUCLEOTIDE SEQUENCE</scope>
</reference>
<reference evidence="1" key="2">
    <citation type="journal article" date="2015" name="Fish Shellfish Immunol.">
        <title>Early steps in the European eel (Anguilla anguilla)-Vibrio vulnificus interaction in the gills: Role of the RtxA13 toxin.</title>
        <authorList>
            <person name="Callol A."/>
            <person name="Pajuelo D."/>
            <person name="Ebbesson L."/>
            <person name="Teles M."/>
            <person name="MacKenzie S."/>
            <person name="Amaro C."/>
        </authorList>
    </citation>
    <scope>NUCLEOTIDE SEQUENCE</scope>
</reference>
<dbReference type="AlphaFoldDB" id="A0A0E9QCQ9"/>
<organism evidence="1">
    <name type="scientific">Anguilla anguilla</name>
    <name type="common">European freshwater eel</name>
    <name type="synonym">Muraena anguilla</name>
    <dbReference type="NCBI Taxonomy" id="7936"/>
    <lineage>
        <taxon>Eukaryota</taxon>
        <taxon>Metazoa</taxon>
        <taxon>Chordata</taxon>
        <taxon>Craniata</taxon>
        <taxon>Vertebrata</taxon>
        <taxon>Euteleostomi</taxon>
        <taxon>Actinopterygii</taxon>
        <taxon>Neopterygii</taxon>
        <taxon>Teleostei</taxon>
        <taxon>Anguilliformes</taxon>
        <taxon>Anguillidae</taxon>
        <taxon>Anguilla</taxon>
    </lineage>
</organism>
<dbReference type="EMBL" id="GBXM01094694">
    <property type="protein sequence ID" value="JAH13883.1"/>
    <property type="molecule type" value="Transcribed_RNA"/>
</dbReference>
<evidence type="ECO:0000313" key="1">
    <source>
        <dbReference type="EMBL" id="JAH13883.1"/>
    </source>
</evidence>
<name>A0A0E9QCQ9_ANGAN</name>
<proteinExistence type="predicted"/>
<accession>A0A0E9QCQ9</accession>